<dbReference type="GO" id="GO:0005929">
    <property type="term" value="C:cilium"/>
    <property type="evidence" value="ECO:0007669"/>
    <property type="project" value="TreeGrafter"/>
</dbReference>
<dbReference type="GeneTree" id="ENSGT00530000063586"/>
<dbReference type="GO" id="GO:0071914">
    <property type="term" value="C:prominosome"/>
    <property type="evidence" value="ECO:0007669"/>
    <property type="project" value="TreeGrafter"/>
</dbReference>
<protein>
    <submittedName>
        <fullName evidence="9">Prominin 1 b</fullName>
    </submittedName>
</protein>
<dbReference type="Ensembl" id="ENSPKIT00000030540.1">
    <property type="protein sequence ID" value="ENSPKIP00000006513.1"/>
    <property type="gene ID" value="ENSPKIG00000022761.1"/>
</dbReference>
<reference evidence="9" key="1">
    <citation type="submission" date="2025-05" db="UniProtKB">
        <authorList>
            <consortium name="Ensembl"/>
        </authorList>
    </citation>
    <scope>IDENTIFICATION</scope>
</reference>
<feature type="transmembrane region" description="Helical" evidence="7">
    <location>
        <begin position="794"/>
        <end position="814"/>
    </location>
</feature>
<dbReference type="Ensembl" id="ENSPKIT00000030594.1">
    <property type="protein sequence ID" value="ENSPKIP00000006566.1"/>
    <property type="gene ID" value="ENSPKIG00000022761.1"/>
</dbReference>
<evidence type="ECO:0000256" key="2">
    <source>
        <dbReference type="ARBA" id="ARBA00006058"/>
    </source>
</evidence>
<comment type="subcellular location">
    <subcellularLocation>
        <location evidence="1">Cell projection</location>
        <location evidence="1">Microvillus membrane</location>
        <topology evidence="1">Multi-pass membrane protein</topology>
    </subcellularLocation>
</comment>
<keyword evidence="5 7" id="KW-0472">Membrane</keyword>
<dbReference type="Pfam" id="PF05478">
    <property type="entry name" value="Prominin"/>
    <property type="match status" value="1"/>
</dbReference>
<accession>A0A3B3QMB8</accession>
<evidence type="ECO:0000256" key="1">
    <source>
        <dbReference type="ARBA" id="ARBA00004475"/>
    </source>
</evidence>
<keyword evidence="3 7" id="KW-0812">Transmembrane</keyword>
<evidence type="ECO:0000313" key="9">
    <source>
        <dbReference type="Ensembl" id="ENSPKIP00000006566.1"/>
    </source>
</evidence>
<dbReference type="AlphaFoldDB" id="A0A3B3QMB8"/>
<comment type="similarity">
    <text evidence="2">Belongs to the prominin family.</text>
</comment>
<dbReference type="GO" id="GO:0016324">
    <property type="term" value="C:apical plasma membrane"/>
    <property type="evidence" value="ECO:0007669"/>
    <property type="project" value="TreeGrafter"/>
</dbReference>
<keyword evidence="8" id="KW-0732">Signal</keyword>
<feature type="transmembrane region" description="Helical" evidence="7">
    <location>
        <begin position="150"/>
        <end position="172"/>
    </location>
</feature>
<proteinExistence type="inferred from homology"/>
<evidence type="ECO:0000256" key="4">
    <source>
        <dbReference type="ARBA" id="ARBA00022989"/>
    </source>
</evidence>
<feature type="transmembrane region" description="Helical" evidence="7">
    <location>
        <begin position="433"/>
        <end position="462"/>
    </location>
</feature>
<feature type="transmembrane region" description="Helical" evidence="7">
    <location>
        <begin position="483"/>
        <end position="508"/>
    </location>
</feature>
<keyword evidence="6" id="KW-0325">Glycoprotein</keyword>
<evidence type="ECO:0000256" key="7">
    <source>
        <dbReference type="SAM" id="Phobius"/>
    </source>
</evidence>
<evidence type="ECO:0000256" key="8">
    <source>
        <dbReference type="SAM" id="SignalP"/>
    </source>
</evidence>
<dbReference type="GO" id="GO:0031528">
    <property type="term" value="C:microvillus membrane"/>
    <property type="evidence" value="ECO:0007669"/>
    <property type="project" value="UniProtKB-SubCell"/>
</dbReference>
<sequence>MVGKVGIVILLCLGSASSELRAADQDSQSGTLDFGFVPSGVYETHAYYEPGPIGILFHMVHAFLYVVQPNPFPRDLITKLAKEKYGTLQAQYQKAIYYEMGFVVCAALGALFVLLVPLVGLCFCMCRCCDNCGGEMHQRQRKNADCKRGFFTGMLAVTSFIITLGVLCAYAANQNLSSHVKSMKRLVDTNMRDLKLFANDIPVQIDYVTAQYTVVKKKVLSDLDNIGALLGSGIHSQLGKEVLPALDGALSVTEATVERTHKAMQETREALENVRTALHTLQDGTGKLQAELNGIRSSLRHTLNDPACFDSAVSHTCSNVRGTLSQLVIGANFSALPDVSGELARVDGVLKTDLSNIVQKGYLSFNDTHSLVKQQTKDVVSGAQDILDGISTNIASFSKMFPIHTSMYNFTVYLTQSQVKIEVFYPQIELMDFYRWTGCIAICCLLVLILSFNFLGLLCGYCGYDKHASPTTRGCLSNMGGNLLMAGAGFSFIFSWVLMGVVTVTFVVGGNVEKLLCEPFENRELFKVIDAPYAANPDMKNFLPGMLFQNPQINLTLESVYSNCKEDKGVFSALKLDNIFHVNRFLNSSVYTRDMARVFEDVKVDLKGIVLLEPAGRQNLINFANAGVGEINYAAFLAEVNKGVTRVDLLAFASKLEALADELPRGALENALKGHATIVRQIHSQRVVPMEQAMNTLSQSIVTLQRTASDLPAKITNILNAIDAAEYLITHNATQVVKQETSKYILNIVGYFKQYIEWAKNSIELDVGVCKPLSNVMDTADIIACSFIADSVNAFWFGLGCCTVLLIPNIILSVKLAKFYRRMDTEDVYDDVTIPMKIMEIGNNGYHNQHLQCIPNPVMASVSTYDTMTRFPRASAPPRHADW</sequence>
<evidence type="ECO:0000256" key="3">
    <source>
        <dbReference type="ARBA" id="ARBA00022692"/>
    </source>
</evidence>
<keyword evidence="10" id="KW-1185">Reference proteome</keyword>
<feature type="chain" id="PRO_5044589243" evidence="8">
    <location>
        <begin position="19"/>
        <end position="883"/>
    </location>
</feature>
<evidence type="ECO:0000313" key="10">
    <source>
        <dbReference type="Proteomes" id="UP000261540"/>
    </source>
</evidence>
<dbReference type="Proteomes" id="UP000261540">
    <property type="component" value="Unplaced"/>
</dbReference>
<dbReference type="GO" id="GO:0015485">
    <property type="term" value="F:cholesterol binding"/>
    <property type="evidence" value="ECO:0007669"/>
    <property type="project" value="TreeGrafter"/>
</dbReference>
<evidence type="ECO:0000256" key="5">
    <source>
        <dbReference type="ARBA" id="ARBA00023136"/>
    </source>
</evidence>
<evidence type="ECO:0000256" key="6">
    <source>
        <dbReference type="ARBA" id="ARBA00023180"/>
    </source>
</evidence>
<keyword evidence="4 7" id="KW-1133">Transmembrane helix</keyword>
<feature type="signal peptide" evidence="8">
    <location>
        <begin position="1"/>
        <end position="18"/>
    </location>
</feature>
<dbReference type="PANTHER" id="PTHR22730">
    <property type="entry name" value="PROMININ PROM PROTEIN"/>
    <property type="match status" value="1"/>
</dbReference>
<dbReference type="GO" id="GO:0009986">
    <property type="term" value="C:cell surface"/>
    <property type="evidence" value="ECO:0007669"/>
    <property type="project" value="TreeGrafter"/>
</dbReference>
<name>A0A3B3QMB8_9TELE</name>
<feature type="transmembrane region" description="Helical" evidence="7">
    <location>
        <begin position="101"/>
        <end position="129"/>
    </location>
</feature>
<dbReference type="PANTHER" id="PTHR22730:SF8">
    <property type="entry name" value="PROMININ-1 ISOFORM X1"/>
    <property type="match status" value="1"/>
</dbReference>
<organism evidence="9 10">
    <name type="scientific">Paramormyrops kingsleyae</name>
    <dbReference type="NCBI Taxonomy" id="1676925"/>
    <lineage>
        <taxon>Eukaryota</taxon>
        <taxon>Metazoa</taxon>
        <taxon>Chordata</taxon>
        <taxon>Craniata</taxon>
        <taxon>Vertebrata</taxon>
        <taxon>Euteleostomi</taxon>
        <taxon>Actinopterygii</taxon>
        <taxon>Neopterygii</taxon>
        <taxon>Teleostei</taxon>
        <taxon>Osteoglossocephala</taxon>
        <taxon>Osteoglossomorpha</taxon>
        <taxon>Osteoglossiformes</taxon>
        <taxon>Mormyridae</taxon>
        <taxon>Paramormyrops</taxon>
    </lineage>
</organism>
<dbReference type="InterPro" id="IPR008795">
    <property type="entry name" value="Prominin"/>
</dbReference>